<dbReference type="SMART" id="SM01413">
    <property type="entry name" value="Ribosomal_S19e"/>
    <property type="match status" value="1"/>
</dbReference>
<gene>
    <name evidence="5" type="ORF">DI09_5p80</name>
</gene>
<comment type="caution">
    <text evidence="5">The sequence shown here is derived from an EMBL/GenBank/DDBJ whole genome shotgun (WGS) entry which is preliminary data.</text>
</comment>
<dbReference type="FunFam" id="1.10.10.10:FF:000118">
    <property type="entry name" value="40S ribosomal protein S19"/>
    <property type="match status" value="1"/>
</dbReference>
<dbReference type="OrthoDB" id="428974at2759"/>
<dbReference type="InterPro" id="IPR001266">
    <property type="entry name" value="Ribosomal_eS19"/>
</dbReference>
<protein>
    <recommendedName>
        <fullName evidence="7">40S ribosomal protein S19</fullName>
    </recommendedName>
</protein>
<dbReference type="SUPFAM" id="SSF46785">
    <property type="entry name" value="Winged helix' DNA-binding domain"/>
    <property type="match status" value="1"/>
</dbReference>
<dbReference type="PROSITE" id="PS00628">
    <property type="entry name" value="RIBOSOMAL_S19E"/>
    <property type="match status" value="1"/>
</dbReference>
<dbReference type="Proteomes" id="UP000029725">
    <property type="component" value="Unassembled WGS sequence"/>
</dbReference>
<evidence type="ECO:0000313" key="6">
    <source>
        <dbReference type="Proteomes" id="UP000029725"/>
    </source>
</evidence>
<dbReference type="GO" id="GO:0022627">
    <property type="term" value="C:cytosolic small ribosomal subunit"/>
    <property type="evidence" value="ECO:0007669"/>
    <property type="project" value="TreeGrafter"/>
</dbReference>
<reference evidence="5 6" key="1">
    <citation type="submission" date="2014-04" db="EMBL/GenBank/DDBJ databases">
        <title>A new species of microsporidia sheds light on the evolution of extreme parasitism.</title>
        <authorList>
            <person name="Haag K.L."/>
            <person name="James T.Y."/>
            <person name="Larsson R."/>
            <person name="Schaer T.M."/>
            <person name="Refardt D."/>
            <person name="Pombert J.-F."/>
            <person name="Ebert D."/>
        </authorList>
    </citation>
    <scope>NUCLEOTIDE SEQUENCE [LARGE SCALE GENOMIC DNA]</scope>
    <source>
        <strain evidence="5 6">UGP3</strain>
        <tissue evidence="5">Spores</tissue>
    </source>
</reference>
<dbReference type="PANTHER" id="PTHR11710">
    <property type="entry name" value="40S RIBOSOMAL PROTEIN S19"/>
    <property type="match status" value="1"/>
</dbReference>
<proteinExistence type="inferred from homology"/>
<evidence type="ECO:0000256" key="2">
    <source>
        <dbReference type="ARBA" id="ARBA00022980"/>
    </source>
</evidence>
<keyword evidence="3" id="KW-0687">Ribonucleoprotein</keyword>
<keyword evidence="6" id="KW-1185">Reference proteome</keyword>
<dbReference type="EMBL" id="JMKJ01000555">
    <property type="protein sequence ID" value="KGG50661.1"/>
    <property type="molecule type" value="Genomic_DNA"/>
</dbReference>
<comment type="similarity">
    <text evidence="1">Belongs to the eukaryotic ribosomal protein eS19 family.</text>
</comment>
<evidence type="ECO:0000256" key="4">
    <source>
        <dbReference type="SAM" id="MobiDB-lite"/>
    </source>
</evidence>
<dbReference type="GeneID" id="25260459"/>
<dbReference type="PANTHER" id="PTHR11710:SF0">
    <property type="entry name" value="40S RIBOSOMAL PROTEIN S19"/>
    <property type="match status" value="1"/>
</dbReference>
<organism evidence="5 6">
    <name type="scientific">Mitosporidium daphniae</name>
    <dbReference type="NCBI Taxonomy" id="1485682"/>
    <lineage>
        <taxon>Eukaryota</taxon>
        <taxon>Fungi</taxon>
        <taxon>Fungi incertae sedis</taxon>
        <taxon>Microsporidia</taxon>
        <taxon>Mitosporidium</taxon>
    </lineage>
</organism>
<dbReference type="InterPro" id="IPR036388">
    <property type="entry name" value="WH-like_DNA-bd_sf"/>
</dbReference>
<dbReference type="VEuPathDB" id="MicrosporidiaDB:DI09_5p80"/>
<dbReference type="RefSeq" id="XP_013237145.1">
    <property type="nucleotide sequence ID" value="XM_013381691.1"/>
</dbReference>
<dbReference type="GO" id="GO:0000028">
    <property type="term" value="P:ribosomal small subunit assembly"/>
    <property type="evidence" value="ECO:0007669"/>
    <property type="project" value="TreeGrafter"/>
</dbReference>
<dbReference type="GO" id="GO:0006412">
    <property type="term" value="P:translation"/>
    <property type="evidence" value="ECO:0007669"/>
    <property type="project" value="InterPro"/>
</dbReference>
<feature type="region of interest" description="Disordered" evidence="4">
    <location>
        <begin position="99"/>
        <end position="118"/>
    </location>
</feature>
<dbReference type="Pfam" id="PF01090">
    <property type="entry name" value="Ribosomal_S19e"/>
    <property type="match status" value="1"/>
</dbReference>
<evidence type="ECO:0000256" key="1">
    <source>
        <dbReference type="ARBA" id="ARBA00010014"/>
    </source>
</evidence>
<dbReference type="GO" id="GO:0003735">
    <property type="term" value="F:structural constituent of ribosome"/>
    <property type="evidence" value="ECO:0007669"/>
    <property type="project" value="InterPro"/>
</dbReference>
<dbReference type="HOGENOM" id="CLU_108559_0_0_1"/>
<dbReference type="InterPro" id="IPR036390">
    <property type="entry name" value="WH_DNA-bd_sf"/>
</dbReference>
<dbReference type="AlphaFoldDB" id="A0A098VSD4"/>
<accession>A0A098VSD4</accession>
<keyword evidence="2" id="KW-0689">Ribosomal protein</keyword>
<name>A0A098VSD4_9MICR</name>
<dbReference type="GO" id="GO:0003723">
    <property type="term" value="F:RNA binding"/>
    <property type="evidence" value="ECO:0007669"/>
    <property type="project" value="TreeGrafter"/>
</dbReference>
<evidence type="ECO:0000256" key="3">
    <source>
        <dbReference type="ARBA" id="ARBA00023274"/>
    </source>
</evidence>
<evidence type="ECO:0000313" key="5">
    <source>
        <dbReference type="EMBL" id="KGG50661.1"/>
    </source>
</evidence>
<dbReference type="InterPro" id="IPR018277">
    <property type="entry name" value="Ribosomal_eS19_CS"/>
</dbReference>
<sequence>MNQHQAAITLAQAFHFSNSRMTTVRDINAHQFVKAYAAHLKRTGALEVPSWVNIVKTGTSKELPPQDPDWFYTRAASIARHIYLRGGVGVGALRTVHGSRANRGNRPSHHAIGSGSVDRKALQSLEKLKVLEKDPSGGRRITSNGQRELDLVAKLCVSSSAL</sequence>
<evidence type="ECO:0008006" key="7">
    <source>
        <dbReference type="Google" id="ProtNLM"/>
    </source>
</evidence>
<dbReference type="Gene3D" id="1.10.10.10">
    <property type="entry name" value="Winged helix-like DNA-binding domain superfamily/Winged helix DNA-binding domain"/>
    <property type="match status" value="1"/>
</dbReference>